<dbReference type="Proteomes" id="UP001595615">
    <property type="component" value="Unassembled WGS sequence"/>
</dbReference>
<comment type="caution">
    <text evidence="3">The sequence shown here is derived from an EMBL/GenBank/DDBJ whole genome shotgun (WGS) entry which is preliminary data.</text>
</comment>
<feature type="transmembrane region" description="Helical" evidence="2">
    <location>
        <begin position="91"/>
        <end position="112"/>
    </location>
</feature>
<feature type="transmembrane region" description="Helical" evidence="2">
    <location>
        <begin position="336"/>
        <end position="355"/>
    </location>
</feature>
<keyword evidence="2" id="KW-0472">Membrane</keyword>
<evidence type="ECO:0000256" key="1">
    <source>
        <dbReference type="SAM" id="MobiDB-lite"/>
    </source>
</evidence>
<sequence length="388" mass="39975">MSFANLIVAVAAMLLPTHLRDWGTAMRAEVGEIEGGGTRYALSCLGFAARAAIDFHLLRPLRLPLDAREDPTPNEEPTGMRLTRDLFQRPWRMTAACAIAATGLGLAYLSAAGAPVRYLAINLGALLIGFVAVAIVLAGQRGGRINAGAVGVTLGAALLLTSLLGQPVDGATRWIAVGPLFIQPSLILLPIMTIAFARARDVLSTAGILAAAAALALQPDRAMAGALAAGLVALTLIRPERNVLVALAGAGIGFAVTLLRADTLPAVPYVDQILYTSFAVSPLAGLAVFAGVALMLVPAIVGRLYDVDHQEAYAVFGAVWLAVIAAAALGNYPTPVVGYGGSAIIGYVVSLLGLPKPASASAKERAAMPTPDTPERPDTRCAGISYSV</sequence>
<name>A0ABV7X851_9SPHN</name>
<feature type="transmembrane region" description="Helical" evidence="2">
    <location>
        <begin position="244"/>
        <end position="261"/>
    </location>
</feature>
<protein>
    <recommendedName>
        <fullName evidence="5">Cell wall polymerase</fullName>
    </recommendedName>
</protein>
<feature type="region of interest" description="Disordered" evidence="1">
    <location>
        <begin position="363"/>
        <end position="388"/>
    </location>
</feature>
<keyword evidence="2" id="KW-0812">Transmembrane</keyword>
<keyword evidence="4" id="KW-1185">Reference proteome</keyword>
<evidence type="ECO:0008006" key="5">
    <source>
        <dbReference type="Google" id="ProtNLM"/>
    </source>
</evidence>
<feature type="transmembrane region" description="Helical" evidence="2">
    <location>
        <begin position="118"/>
        <end position="138"/>
    </location>
</feature>
<gene>
    <name evidence="3" type="ORF">ACFOMD_02675</name>
</gene>
<accession>A0ABV7X851</accession>
<evidence type="ECO:0000313" key="3">
    <source>
        <dbReference type="EMBL" id="MFC3711457.1"/>
    </source>
</evidence>
<dbReference type="EMBL" id="JBHRXV010000001">
    <property type="protein sequence ID" value="MFC3711457.1"/>
    <property type="molecule type" value="Genomic_DNA"/>
</dbReference>
<organism evidence="3 4">
    <name type="scientific">Sphingoaurantiacus capsulatus</name>
    <dbReference type="NCBI Taxonomy" id="1771310"/>
    <lineage>
        <taxon>Bacteria</taxon>
        <taxon>Pseudomonadati</taxon>
        <taxon>Pseudomonadota</taxon>
        <taxon>Alphaproteobacteria</taxon>
        <taxon>Sphingomonadales</taxon>
        <taxon>Sphingosinicellaceae</taxon>
        <taxon>Sphingoaurantiacus</taxon>
    </lineage>
</organism>
<proteinExistence type="predicted"/>
<keyword evidence="2" id="KW-1133">Transmembrane helix</keyword>
<feature type="transmembrane region" description="Helical" evidence="2">
    <location>
        <begin position="312"/>
        <end position="330"/>
    </location>
</feature>
<evidence type="ECO:0000256" key="2">
    <source>
        <dbReference type="SAM" id="Phobius"/>
    </source>
</evidence>
<feature type="transmembrane region" description="Helical" evidence="2">
    <location>
        <begin position="273"/>
        <end position="300"/>
    </location>
</feature>
<feature type="transmembrane region" description="Helical" evidence="2">
    <location>
        <begin position="145"/>
        <end position="165"/>
    </location>
</feature>
<feature type="transmembrane region" description="Helical" evidence="2">
    <location>
        <begin position="171"/>
        <end position="192"/>
    </location>
</feature>
<dbReference type="RefSeq" id="WP_380856396.1">
    <property type="nucleotide sequence ID" value="NZ_JBHRXV010000001.1"/>
</dbReference>
<evidence type="ECO:0000313" key="4">
    <source>
        <dbReference type="Proteomes" id="UP001595615"/>
    </source>
</evidence>
<reference evidence="4" key="1">
    <citation type="journal article" date="2019" name="Int. J. Syst. Evol. Microbiol.">
        <title>The Global Catalogue of Microorganisms (GCM) 10K type strain sequencing project: providing services to taxonomists for standard genome sequencing and annotation.</title>
        <authorList>
            <consortium name="The Broad Institute Genomics Platform"/>
            <consortium name="The Broad Institute Genome Sequencing Center for Infectious Disease"/>
            <person name="Wu L."/>
            <person name="Ma J."/>
        </authorList>
    </citation>
    <scope>NUCLEOTIDE SEQUENCE [LARGE SCALE GENOMIC DNA]</scope>
    <source>
        <strain evidence="4">KCTC 42644</strain>
    </source>
</reference>